<evidence type="ECO:0000313" key="2">
    <source>
        <dbReference type="EMBL" id="CAG8605109.1"/>
    </source>
</evidence>
<keyword evidence="3" id="KW-1185">Reference proteome</keyword>
<dbReference type="OrthoDB" id="550575at2759"/>
<dbReference type="InterPro" id="IPR032675">
    <property type="entry name" value="LRR_dom_sf"/>
</dbReference>
<feature type="domain" description="F-box" evidence="1">
    <location>
        <begin position="41"/>
        <end position="89"/>
    </location>
</feature>
<dbReference type="PROSITE" id="PS50181">
    <property type="entry name" value="FBOX"/>
    <property type="match status" value="1"/>
</dbReference>
<dbReference type="InterPro" id="IPR057207">
    <property type="entry name" value="FBXL15_LRR"/>
</dbReference>
<dbReference type="Pfam" id="PF25372">
    <property type="entry name" value="DUF7885"/>
    <property type="match status" value="2"/>
</dbReference>
<evidence type="ECO:0000259" key="1">
    <source>
        <dbReference type="PROSITE" id="PS50181"/>
    </source>
</evidence>
<dbReference type="Gene3D" id="1.20.1280.50">
    <property type="match status" value="1"/>
</dbReference>
<dbReference type="SUPFAM" id="SSF81383">
    <property type="entry name" value="F-box domain"/>
    <property type="match status" value="1"/>
</dbReference>
<dbReference type="Proteomes" id="UP000789739">
    <property type="component" value="Unassembled WGS sequence"/>
</dbReference>
<dbReference type="EMBL" id="CAJVPI010001288">
    <property type="protein sequence ID" value="CAG8605109.1"/>
    <property type="molecule type" value="Genomic_DNA"/>
</dbReference>
<dbReference type="SMART" id="SM00367">
    <property type="entry name" value="LRR_CC"/>
    <property type="match status" value="9"/>
</dbReference>
<dbReference type="InterPro" id="IPR006553">
    <property type="entry name" value="Leu-rich_rpt_Cys-con_subtyp"/>
</dbReference>
<dbReference type="Gene3D" id="3.80.10.10">
    <property type="entry name" value="Ribonuclease Inhibitor"/>
    <property type="match status" value="2"/>
</dbReference>
<accession>A0A9N9CIR8</accession>
<gene>
    <name evidence="2" type="ORF">PBRASI_LOCUS7858</name>
</gene>
<dbReference type="InterPro" id="IPR036047">
    <property type="entry name" value="F-box-like_dom_sf"/>
</dbReference>
<dbReference type="SUPFAM" id="SSF52047">
    <property type="entry name" value="RNI-like"/>
    <property type="match status" value="1"/>
</dbReference>
<sequence>MSIAHDRQISTSERKDSGIQLVDEVELRNSENNRKGNELGKCYLDLLPLEVKTRIFKYLSDVELVRISRVSIALWGSGEHVVNRSWYRLAFDGSLWPIVDARPFYQDIAAKQLVKLTVSAGSFLKVLNLRGCIQLTPLNVYEISAFCPNIQSLHLSGCRSLDSSSVVDILSNLSNLETLDLSGLLFIINAHCEILSKHCHKLKKLNLSWCQYINSRGIETLVDGCTELVNLKINGLPKLNETALAKIGMLKNLRVLSLDACPTLTDSHITALLCGDSQSIEHDPPPLTHLNLSNNHNLTDVALDELSDYCPQLTHLQLHSCSSLAEEGLIRLSQKCTKIEALDLEDILSITDRTLHSFASNLPQLKICCLSYCEQITDDGVIDLFRSCPYLSHIDLDHCQLLTNAILSNLTTILTRDGSKRNRNVQVEIFDCRNITVSAVKDAIRKVSGAGVVLKVKGYYSWQASNADDEEEDSRRNATAQTWLPRRLLRPFGVRNDFIRIRLPAANGLGARGNANANGNANTVSRWGGFGRCTIL</sequence>
<dbReference type="PANTHER" id="PTHR13318:SF190">
    <property type="entry name" value="PARTNER OF PAIRED, ISOFORM B"/>
    <property type="match status" value="1"/>
</dbReference>
<dbReference type="Pfam" id="PF00646">
    <property type="entry name" value="F-box"/>
    <property type="match status" value="1"/>
</dbReference>
<dbReference type="AlphaFoldDB" id="A0A9N9CIR8"/>
<dbReference type="GO" id="GO:0019005">
    <property type="term" value="C:SCF ubiquitin ligase complex"/>
    <property type="evidence" value="ECO:0007669"/>
    <property type="project" value="TreeGrafter"/>
</dbReference>
<protein>
    <submittedName>
        <fullName evidence="2">707_t:CDS:1</fullName>
    </submittedName>
</protein>
<reference evidence="2" key="1">
    <citation type="submission" date="2021-06" db="EMBL/GenBank/DDBJ databases">
        <authorList>
            <person name="Kallberg Y."/>
            <person name="Tangrot J."/>
            <person name="Rosling A."/>
        </authorList>
    </citation>
    <scope>NUCLEOTIDE SEQUENCE</scope>
    <source>
        <strain evidence="2">BR232B</strain>
    </source>
</reference>
<dbReference type="PANTHER" id="PTHR13318">
    <property type="entry name" value="PARTNER OF PAIRED, ISOFORM B-RELATED"/>
    <property type="match status" value="1"/>
</dbReference>
<evidence type="ECO:0000313" key="3">
    <source>
        <dbReference type="Proteomes" id="UP000789739"/>
    </source>
</evidence>
<dbReference type="GO" id="GO:0031146">
    <property type="term" value="P:SCF-dependent proteasomal ubiquitin-dependent protein catabolic process"/>
    <property type="evidence" value="ECO:0007669"/>
    <property type="project" value="TreeGrafter"/>
</dbReference>
<organism evidence="2 3">
    <name type="scientific">Paraglomus brasilianum</name>
    <dbReference type="NCBI Taxonomy" id="144538"/>
    <lineage>
        <taxon>Eukaryota</taxon>
        <taxon>Fungi</taxon>
        <taxon>Fungi incertae sedis</taxon>
        <taxon>Mucoromycota</taxon>
        <taxon>Glomeromycotina</taxon>
        <taxon>Glomeromycetes</taxon>
        <taxon>Paraglomerales</taxon>
        <taxon>Paraglomeraceae</taxon>
        <taxon>Paraglomus</taxon>
    </lineage>
</organism>
<name>A0A9N9CIR8_9GLOM</name>
<dbReference type="InterPro" id="IPR001810">
    <property type="entry name" value="F-box_dom"/>
</dbReference>
<proteinExistence type="predicted"/>
<comment type="caution">
    <text evidence="2">The sequence shown here is derived from an EMBL/GenBank/DDBJ whole genome shotgun (WGS) entry which is preliminary data.</text>
</comment>